<protein>
    <submittedName>
        <fullName evidence="2">Uncharacterized protein</fullName>
    </submittedName>
</protein>
<dbReference type="Proteomes" id="UP000712281">
    <property type="component" value="Unassembled WGS sequence"/>
</dbReference>
<evidence type="ECO:0000313" key="3">
    <source>
        <dbReference type="Proteomes" id="UP000712281"/>
    </source>
</evidence>
<evidence type="ECO:0000313" key="2">
    <source>
        <dbReference type="EMBL" id="KAF2553589.1"/>
    </source>
</evidence>
<dbReference type="EMBL" id="QGKW02001988">
    <property type="protein sequence ID" value="KAF2553589.1"/>
    <property type="molecule type" value="Genomic_DNA"/>
</dbReference>
<name>A0A8S9H6V1_BRACR</name>
<feature type="region of interest" description="Disordered" evidence="1">
    <location>
        <begin position="1"/>
        <end position="22"/>
    </location>
</feature>
<comment type="caution">
    <text evidence="2">The sequence shown here is derived from an EMBL/GenBank/DDBJ whole genome shotgun (WGS) entry which is preliminary data.</text>
</comment>
<organism evidence="2 3">
    <name type="scientific">Brassica cretica</name>
    <name type="common">Mustard</name>
    <dbReference type="NCBI Taxonomy" id="69181"/>
    <lineage>
        <taxon>Eukaryota</taxon>
        <taxon>Viridiplantae</taxon>
        <taxon>Streptophyta</taxon>
        <taxon>Embryophyta</taxon>
        <taxon>Tracheophyta</taxon>
        <taxon>Spermatophyta</taxon>
        <taxon>Magnoliopsida</taxon>
        <taxon>eudicotyledons</taxon>
        <taxon>Gunneridae</taxon>
        <taxon>Pentapetalae</taxon>
        <taxon>rosids</taxon>
        <taxon>malvids</taxon>
        <taxon>Brassicales</taxon>
        <taxon>Brassicaceae</taxon>
        <taxon>Brassiceae</taxon>
        <taxon>Brassica</taxon>
    </lineage>
</organism>
<proteinExistence type="predicted"/>
<feature type="compositionally biased region" description="Polar residues" evidence="1">
    <location>
        <begin position="1"/>
        <end position="12"/>
    </location>
</feature>
<dbReference type="AlphaFoldDB" id="A0A8S9H6V1"/>
<accession>A0A8S9H6V1</accession>
<sequence>MFVSSYPSNSSKPFLDPRAKGIPENESQTDLAVTIVLIHAHTLSGVIRCKTIAPNHLPSAKQLEPCFQDVDTH</sequence>
<gene>
    <name evidence="2" type="ORF">F2Q68_00033836</name>
</gene>
<reference evidence="2" key="1">
    <citation type="submission" date="2019-12" db="EMBL/GenBank/DDBJ databases">
        <title>Genome sequencing and annotation of Brassica cretica.</title>
        <authorList>
            <person name="Studholme D.J."/>
            <person name="Sarris P.F."/>
        </authorList>
    </citation>
    <scope>NUCLEOTIDE SEQUENCE</scope>
    <source>
        <strain evidence="2">PFS-001/15</strain>
        <tissue evidence="2">Leaf</tissue>
    </source>
</reference>
<evidence type="ECO:0000256" key="1">
    <source>
        <dbReference type="SAM" id="MobiDB-lite"/>
    </source>
</evidence>